<feature type="compositionally biased region" description="Basic and acidic residues" evidence="1">
    <location>
        <begin position="45"/>
        <end position="66"/>
    </location>
</feature>
<organism evidence="2 3">
    <name type="scientific">Phytophthora fragariaefolia</name>
    <dbReference type="NCBI Taxonomy" id="1490495"/>
    <lineage>
        <taxon>Eukaryota</taxon>
        <taxon>Sar</taxon>
        <taxon>Stramenopiles</taxon>
        <taxon>Oomycota</taxon>
        <taxon>Peronosporomycetes</taxon>
        <taxon>Peronosporales</taxon>
        <taxon>Peronosporaceae</taxon>
        <taxon>Phytophthora</taxon>
    </lineage>
</organism>
<reference evidence="2" key="1">
    <citation type="submission" date="2023-04" db="EMBL/GenBank/DDBJ databases">
        <title>Phytophthora fragariaefolia NBRC 109709.</title>
        <authorList>
            <person name="Ichikawa N."/>
            <person name="Sato H."/>
            <person name="Tonouchi N."/>
        </authorList>
    </citation>
    <scope>NUCLEOTIDE SEQUENCE</scope>
    <source>
        <strain evidence="2">NBRC 109709</strain>
    </source>
</reference>
<dbReference type="AlphaFoldDB" id="A0A9W6YCI9"/>
<evidence type="ECO:0000256" key="1">
    <source>
        <dbReference type="SAM" id="MobiDB-lite"/>
    </source>
</evidence>
<dbReference type="EMBL" id="BSXT01007540">
    <property type="protein sequence ID" value="GMF63909.1"/>
    <property type="molecule type" value="Genomic_DNA"/>
</dbReference>
<sequence>MQDVVDLVSSSIDDASNDASGEQEQQAAPVRLTASAGNPMIDLTVSREDDTYQERKSSRPPDPKRLELEAVNAADAAIYNYQQQGDQQKKMKRPNNSFPIAKSRKPSRPAW</sequence>
<evidence type="ECO:0000313" key="3">
    <source>
        <dbReference type="Proteomes" id="UP001165121"/>
    </source>
</evidence>
<proteinExistence type="predicted"/>
<feature type="compositionally biased region" description="Low complexity" evidence="1">
    <location>
        <begin position="1"/>
        <end position="20"/>
    </location>
</feature>
<feature type="region of interest" description="Disordered" evidence="1">
    <location>
        <begin position="1"/>
        <end position="66"/>
    </location>
</feature>
<comment type="caution">
    <text evidence="2">The sequence shown here is derived from an EMBL/GenBank/DDBJ whole genome shotgun (WGS) entry which is preliminary data.</text>
</comment>
<feature type="region of interest" description="Disordered" evidence="1">
    <location>
        <begin position="82"/>
        <end position="111"/>
    </location>
</feature>
<accession>A0A9W6YCI9</accession>
<protein>
    <submittedName>
        <fullName evidence="2">Unnamed protein product</fullName>
    </submittedName>
</protein>
<evidence type="ECO:0000313" key="2">
    <source>
        <dbReference type="EMBL" id="GMF63909.1"/>
    </source>
</evidence>
<keyword evidence="3" id="KW-1185">Reference proteome</keyword>
<name>A0A9W6YCI9_9STRA</name>
<feature type="compositionally biased region" description="Basic residues" evidence="1">
    <location>
        <begin position="102"/>
        <end position="111"/>
    </location>
</feature>
<gene>
    <name evidence="2" type="ORF">Pfra01_002788900</name>
</gene>
<dbReference type="Proteomes" id="UP001165121">
    <property type="component" value="Unassembled WGS sequence"/>
</dbReference>